<reference evidence="2 3" key="1">
    <citation type="submission" date="2016-09" db="EMBL/GenBank/DDBJ databases">
        <authorList>
            <person name="Capua I."/>
            <person name="De Benedictis P."/>
            <person name="Joannis T."/>
            <person name="Lombin L.H."/>
            <person name="Cattoli G."/>
        </authorList>
    </citation>
    <scope>NUCLEOTIDE SEQUENCE [LARGE SCALE GENOMIC DNA]</scope>
    <source>
        <strain evidence="2 3">UB20</strain>
    </source>
</reference>
<feature type="signal peptide" evidence="1">
    <location>
        <begin position="1"/>
        <end position="19"/>
    </location>
</feature>
<sequence precursor="true">MKQQIILWISTLLLLTAGAGCDKVGKNVLDNDNHLQQQGQPNTNQPEEEPVIPTALIGSWKLAGFVRTTDNAFEEIESKDCANCYTITFLKDGTFSGYTSANEVRGKYKVDETLCIVKWEGTSANEQPEGKKYVSAMHNISRIHFMGDLLKLYYDNGQNQLLFYRKKNEALPVIPSELIGSWKLEGFGDTETNAFREAEPKDCTVCYTLIFLRNGMLTGESSTNEIGGEYEIKSNQLHFPLFGLKTYINELWDRPVFLETIRKVDRFEIASQKLKLYYNGGKNYLRFKKVVGTTDDSMDNEIEILLDGKKAVKDKKINGLVLKFCLLNKQGKPDTLFKEGDNFTFYFSLKNITQNDIFVSADFINNDFYRVYQSNNTDRGTPWTGIWCEFRRKPTEIKIAPLTTRKLSCPWKLTYDIRPDYPFCMSESRETLPKGDYYTIIHTRIKYMIHKKQFTEDIHFKINFKIR</sequence>
<evidence type="ECO:0008006" key="4">
    <source>
        <dbReference type="Google" id="ProtNLM"/>
    </source>
</evidence>
<protein>
    <recommendedName>
        <fullName evidence="4">Lipoprotein</fullName>
    </recommendedName>
</protein>
<dbReference type="Proteomes" id="UP000182057">
    <property type="component" value="Unassembled WGS sequence"/>
</dbReference>
<accession>A0A1D3UJY9</accession>
<evidence type="ECO:0000313" key="3">
    <source>
        <dbReference type="Proteomes" id="UP000182057"/>
    </source>
</evidence>
<organism evidence="2 3">
    <name type="scientific">Tannerella forsythia</name>
    <name type="common">Bacteroides forsythus</name>
    <dbReference type="NCBI Taxonomy" id="28112"/>
    <lineage>
        <taxon>Bacteria</taxon>
        <taxon>Pseudomonadati</taxon>
        <taxon>Bacteroidota</taxon>
        <taxon>Bacteroidia</taxon>
        <taxon>Bacteroidales</taxon>
        <taxon>Tannerellaceae</taxon>
        <taxon>Tannerella</taxon>
    </lineage>
</organism>
<feature type="chain" id="PRO_5009841166" description="Lipoprotein" evidence="1">
    <location>
        <begin position="20"/>
        <end position="467"/>
    </location>
</feature>
<dbReference type="OrthoDB" id="1100933at2"/>
<name>A0A1D3UJY9_TANFO</name>
<keyword evidence="1" id="KW-0732">Signal</keyword>
<dbReference type="SMR" id="A0A1D3UJY9"/>
<evidence type="ECO:0000256" key="1">
    <source>
        <dbReference type="SAM" id="SignalP"/>
    </source>
</evidence>
<gene>
    <name evidence="2" type="ORF">TFUB20_01047</name>
</gene>
<dbReference type="RefSeq" id="WP_046825839.1">
    <property type="nucleotide sequence ID" value="NZ_CAUVBS010000033.1"/>
</dbReference>
<dbReference type="AlphaFoldDB" id="A0A1D3UJY9"/>
<evidence type="ECO:0000313" key="2">
    <source>
        <dbReference type="EMBL" id="SCQ20470.1"/>
    </source>
</evidence>
<proteinExistence type="predicted"/>
<dbReference type="EMBL" id="FMMM01000037">
    <property type="protein sequence ID" value="SCQ20470.1"/>
    <property type="molecule type" value="Genomic_DNA"/>
</dbReference>
<dbReference type="PROSITE" id="PS51257">
    <property type="entry name" value="PROKAR_LIPOPROTEIN"/>
    <property type="match status" value="1"/>
</dbReference>